<keyword evidence="3" id="KW-1185">Reference proteome</keyword>
<feature type="region of interest" description="Disordered" evidence="1">
    <location>
        <begin position="239"/>
        <end position="259"/>
    </location>
</feature>
<dbReference type="KEGG" id="rsin:B6N60_00845"/>
<protein>
    <recommendedName>
        <fullName evidence="4">DUF3370 domain-containing protein</fullName>
    </recommendedName>
</protein>
<name>A0A975T4Z3_9NOST</name>
<evidence type="ECO:0008006" key="4">
    <source>
        <dbReference type="Google" id="ProtNLM"/>
    </source>
</evidence>
<gene>
    <name evidence="2" type="ORF">B6N60_00845</name>
</gene>
<dbReference type="AlphaFoldDB" id="A0A975T4Z3"/>
<dbReference type="EMBL" id="CP021056">
    <property type="protein sequence ID" value="QXE22164.1"/>
    <property type="molecule type" value="Genomic_DNA"/>
</dbReference>
<accession>A0A975T4Z3</accession>
<dbReference type="RefSeq" id="WP_190603104.1">
    <property type="nucleotide sequence ID" value="NZ_CP021056.1"/>
</dbReference>
<evidence type="ECO:0000313" key="3">
    <source>
        <dbReference type="Proteomes" id="UP000683511"/>
    </source>
</evidence>
<evidence type="ECO:0000256" key="1">
    <source>
        <dbReference type="SAM" id="MobiDB-lite"/>
    </source>
</evidence>
<reference evidence="2" key="1">
    <citation type="submission" date="2017-04" db="EMBL/GenBank/DDBJ databases">
        <title>Genome deletions in a multicellular cyanobacterial endosymbiont for morphological adaptation in marine diatoms.</title>
        <authorList>
            <person name="Wang Y."/>
            <person name="Gao H."/>
            <person name="Li R."/>
            <person name="Xu X."/>
        </authorList>
    </citation>
    <scope>NUCLEOTIDE SEQUENCE</scope>
    <source>
        <strain evidence="2">FACHB 800</strain>
    </source>
</reference>
<dbReference type="Proteomes" id="UP000683511">
    <property type="component" value="Chromosome"/>
</dbReference>
<proteinExistence type="predicted"/>
<evidence type="ECO:0000313" key="2">
    <source>
        <dbReference type="EMBL" id="QXE22164.1"/>
    </source>
</evidence>
<dbReference type="Pfam" id="PF11850">
    <property type="entry name" value="DUF3370"/>
    <property type="match status" value="1"/>
</dbReference>
<dbReference type="InterPro" id="IPR021801">
    <property type="entry name" value="DUF3370"/>
</dbReference>
<organism evidence="2 3">
    <name type="scientific">Richelia sinica FACHB-800</name>
    <dbReference type="NCBI Taxonomy" id="1357546"/>
    <lineage>
        <taxon>Bacteria</taxon>
        <taxon>Bacillati</taxon>
        <taxon>Cyanobacteriota</taxon>
        <taxon>Cyanophyceae</taxon>
        <taxon>Nostocales</taxon>
        <taxon>Nostocaceae</taxon>
        <taxon>Richelia</taxon>
    </lineage>
</organism>
<sequence length="457" mass="50026">MLPLLLALTLAQTLPVTPPVAEVVQPQSVRPLPGQLDQVPVFNSNSPELVLKEGILLSTFPSQGKKVPTAHLNFPFQGRFDIFAHHVAKAEPPENLRSLYLGVILHNPGAQPVTVNILQGASYLSQPDAPFIQLDSFIPNNSGKVFAGPGSRVTSDILRGRRQPIFPAKIVIPPGQSQMLLNLPIPVQGLTPPLNGRSTYMRLRSDGTVYAASLAKFAPLNADGSERAPSLEEWEELLNQGELSTPRDKTPTPLEETGKPRIYGRVAGVAQGSQWRANIVDSPETKYLTIPSPGQAFSYGLSTLHGGTLGTGQIQTASMLVRYPDTAYRAHGNYGIQYSLQLPLYNNTSQPQKVTVSVQTPIKEDQLSKSGLRFFTTPARQVFFRGTVRVRYTNDQGQPKTEFVHLVQRRGQPGEPLVLLNMQPSDRRLVEVDFLYPPDASPPQVLTVSTQEVAGER</sequence>